<keyword evidence="2" id="KW-1185">Reference proteome</keyword>
<dbReference type="AlphaFoldDB" id="A0A836CH47"/>
<comment type="caution">
    <text evidence="1">The sequence shown here is derived from an EMBL/GenBank/DDBJ whole genome shotgun (WGS) entry which is preliminary data.</text>
</comment>
<dbReference type="SUPFAM" id="SSF55486">
    <property type="entry name" value="Metalloproteases ('zincins'), catalytic domain"/>
    <property type="match status" value="1"/>
</dbReference>
<accession>A0A836CH47</accession>
<name>A0A836CH47_9STRA</name>
<sequence>MIDDQGSLTVVWNVECDPEIFHFLVSLGEDEDGKQDVIRSIADCDGESTWIVSLKADARDEYEPRDVQRILHEPDQDIAALSSIVENGDVYHHDGAVILPSGRRLDDGSVIRVLFAYTTPTRDRWGQSTIRSMIVGALASANQALSNSGVGFKIAAARIMHVNWNYDNEGHVAALNALSQGEMPGIAAARKLYKADLVQVVIDNAQYCGFGSLMQSPSSSFREYAYSVVYGGCFAQFSHIHEIGHNMGARHDVGNTDASATWPYAMGYRYCSGEVDPPYFRSVMSYSCTGAMRVPYFSSPTVYYQGRQTGMQGADNARVLRETKYIVANFYN</sequence>
<reference evidence="1" key="1">
    <citation type="submission" date="2021-02" db="EMBL/GenBank/DDBJ databases">
        <title>First Annotated Genome of the Yellow-green Alga Tribonema minus.</title>
        <authorList>
            <person name="Mahan K.M."/>
        </authorList>
    </citation>
    <scope>NUCLEOTIDE SEQUENCE</scope>
    <source>
        <strain evidence="1">UTEX B ZZ1240</strain>
    </source>
</reference>
<dbReference type="Proteomes" id="UP000664859">
    <property type="component" value="Unassembled WGS sequence"/>
</dbReference>
<dbReference type="EMBL" id="JAFCMP010000112">
    <property type="protein sequence ID" value="KAG5186355.1"/>
    <property type="molecule type" value="Genomic_DNA"/>
</dbReference>
<dbReference type="GO" id="GO:0008237">
    <property type="term" value="F:metallopeptidase activity"/>
    <property type="evidence" value="ECO:0007669"/>
    <property type="project" value="InterPro"/>
</dbReference>
<evidence type="ECO:0008006" key="3">
    <source>
        <dbReference type="Google" id="ProtNLM"/>
    </source>
</evidence>
<organism evidence="1 2">
    <name type="scientific">Tribonema minus</name>
    <dbReference type="NCBI Taxonomy" id="303371"/>
    <lineage>
        <taxon>Eukaryota</taxon>
        <taxon>Sar</taxon>
        <taxon>Stramenopiles</taxon>
        <taxon>Ochrophyta</taxon>
        <taxon>PX clade</taxon>
        <taxon>Xanthophyceae</taxon>
        <taxon>Tribonematales</taxon>
        <taxon>Tribonemataceae</taxon>
        <taxon>Tribonema</taxon>
    </lineage>
</organism>
<gene>
    <name evidence="1" type="ORF">JKP88DRAFT_157098</name>
</gene>
<protein>
    <recommendedName>
        <fullName evidence="3">Peptidyl-Asp metalloendopeptidase</fullName>
    </recommendedName>
</protein>
<dbReference type="OrthoDB" id="49539at2759"/>
<dbReference type="Pfam" id="PF13688">
    <property type="entry name" value="Reprolysin_5"/>
    <property type="match status" value="1"/>
</dbReference>
<evidence type="ECO:0000313" key="1">
    <source>
        <dbReference type="EMBL" id="KAG5186355.1"/>
    </source>
</evidence>
<proteinExistence type="predicted"/>
<evidence type="ECO:0000313" key="2">
    <source>
        <dbReference type="Proteomes" id="UP000664859"/>
    </source>
</evidence>
<dbReference type="Gene3D" id="3.40.390.10">
    <property type="entry name" value="Collagenase (Catalytic Domain)"/>
    <property type="match status" value="1"/>
</dbReference>
<dbReference type="InterPro" id="IPR024079">
    <property type="entry name" value="MetalloPept_cat_dom_sf"/>
</dbReference>